<proteinExistence type="predicted"/>
<sequence length="92" mass="9849">MTGDFLADHSACRSESPGHCRYHSSNLYPSASPRAESIKDSVIEPVCLYKPIQAIKGAEYAGYCYGTAPADHHTRPPQQLPRGSTVTLAGGT</sequence>
<evidence type="ECO:0000313" key="2">
    <source>
        <dbReference type="EMBL" id="MPC68825.1"/>
    </source>
</evidence>
<feature type="region of interest" description="Disordered" evidence="1">
    <location>
        <begin position="71"/>
        <end position="92"/>
    </location>
</feature>
<organism evidence="2 3">
    <name type="scientific">Portunus trituberculatus</name>
    <name type="common">Swimming crab</name>
    <name type="synonym">Neptunus trituberculatus</name>
    <dbReference type="NCBI Taxonomy" id="210409"/>
    <lineage>
        <taxon>Eukaryota</taxon>
        <taxon>Metazoa</taxon>
        <taxon>Ecdysozoa</taxon>
        <taxon>Arthropoda</taxon>
        <taxon>Crustacea</taxon>
        <taxon>Multicrustacea</taxon>
        <taxon>Malacostraca</taxon>
        <taxon>Eumalacostraca</taxon>
        <taxon>Eucarida</taxon>
        <taxon>Decapoda</taxon>
        <taxon>Pleocyemata</taxon>
        <taxon>Brachyura</taxon>
        <taxon>Eubrachyura</taxon>
        <taxon>Portunoidea</taxon>
        <taxon>Portunidae</taxon>
        <taxon>Portuninae</taxon>
        <taxon>Portunus</taxon>
    </lineage>
</organism>
<reference evidence="2 3" key="1">
    <citation type="submission" date="2019-05" db="EMBL/GenBank/DDBJ databases">
        <title>Another draft genome of Portunus trituberculatus and its Hox gene families provides insights of decapod evolution.</title>
        <authorList>
            <person name="Jeong J.-H."/>
            <person name="Song I."/>
            <person name="Kim S."/>
            <person name="Choi T."/>
            <person name="Kim D."/>
            <person name="Ryu S."/>
            <person name="Kim W."/>
        </authorList>
    </citation>
    <scope>NUCLEOTIDE SEQUENCE [LARGE SCALE GENOMIC DNA]</scope>
    <source>
        <tissue evidence="2">Muscle</tissue>
    </source>
</reference>
<dbReference type="EMBL" id="VSRR010028441">
    <property type="protein sequence ID" value="MPC68825.1"/>
    <property type="molecule type" value="Genomic_DNA"/>
</dbReference>
<evidence type="ECO:0000256" key="1">
    <source>
        <dbReference type="SAM" id="MobiDB-lite"/>
    </source>
</evidence>
<accession>A0A5B7HH14</accession>
<name>A0A5B7HH14_PORTR</name>
<keyword evidence="3" id="KW-1185">Reference proteome</keyword>
<gene>
    <name evidence="2" type="ORF">E2C01_063035</name>
</gene>
<dbReference type="AlphaFoldDB" id="A0A5B7HH14"/>
<evidence type="ECO:0000313" key="3">
    <source>
        <dbReference type="Proteomes" id="UP000324222"/>
    </source>
</evidence>
<comment type="caution">
    <text evidence="2">The sequence shown here is derived from an EMBL/GenBank/DDBJ whole genome shotgun (WGS) entry which is preliminary data.</text>
</comment>
<protein>
    <submittedName>
        <fullName evidence="2">Uncharacterized protein</fullName>
    </submittedName>
</protein>
<dbReference type="Proteomes" id="UP000324222">
    <property type="component" value="Unassembled WGS sequence"/>
</dbReference>
<feature type="compositionally biased region" description="Polar residues" evidence="1">
    <location>
        <begin position="81"/>
        <end position="92"/>
    </location>
</feature>